<comment type="caution">
    <text evidence="1">The sequence shown here is derived from an EMBL/GenBank/DDBJ whole genome shotgun (WGS) entry which is preliminary data.</text>
</comment>
<dbReference type="Proteomes" id="UP001597118">
    <property type="component" value="Unassembled WGS sequence"/>
</dbReference>
<proteinExistence type="predicted"/>
<dbReference type="EMBL" id="JBHUDG010000012">
    <property type="protein sequence ID" value="MFD1629855.1"/>
    <property type="molecule type" value="Genomic_DNA"/>
</dbReference>
<gene>
    <name evidence="1" type="ORF">ACFSAH_08205</name>
</gene>
<dbReference type="RefSeq" id="WP_379662233.1">
    <property type="nucleotide sequence ID" value="NZ_JBHUDG010000012.1"/>
</dbReference>
<evidence type="ECO:0000313" key="2">
    <source>
        <dbReference type="Proteomes" id="UP001597118"/>
    </source>
</evidence>
<evidence type="ECO:0000313" key="1">
    <source>
        <dbReference type="EMBL" id="MFD1629855.1"/>
    </source>
</evidence>
<reference evidence="2" key="1">
    <citation type="journal article" date="2019" name="Int. J. Syst. Evol. Microbiol.">
        <title>The Global Catalogue of Microorganisms (GCM) 10K type strain sequencing project: providing services to taxonomists for standard genome sequencing and annotation.</title>
        <authorList>
            <consortium name="The Broad Institute Genomics Platform"/>
            <consortium name="The Broad Institute Genome Sequencing Center for Infectious Disease"/>
            <person name="Wu L."/>
            <person name="Ma J."/>
        </authorList>
    </citation>
    <scope>NUCLEOTIDE SEQUENCE [LARGE SCALE GENOMIC DNA]</scope>
    <source>
        <strain evidence="2">CCUG 53762</strain>
    </source>
</reference>
<dbReference type="PROSITE" id="PS51257">
    <property type="entry name" value="PROKAR_LIPOPROTEIN"/>
    <property type="match status" value="1"/>
</dbReference>
<sequence>MKTRYLLIMMALFTVIYSCKKEDSINPDNYKVPQIEFALEEQPADLNKLDNLPAVGVVTSELGLKEVKMYIEKGAEKALYKEVTSFFNDKSYSFAEKFEYSADYKNLIVEATDLAGRATTGVLSFKVTDVIGAPTIVFNPAKISYDELDPTPIPNTTFKASSVAGLKTVEITRITKTQQIPWGYPVDFNDAPLEYDFDAFIDYKEDDIGLKVKVTDIYGQVKIETLPVEYKVVPPPVLTIGTDIIIMENEGNFAIPVQVVSVAGVSKIETYKVEKSGETLAKTTNYNGQNDLQTTETILFTNTMQAVRVEVTDKAGKKDSKLVKAVVGMKYLASYVVGSHRYTAGVAEDPGVFSLFSINDMKGYNINDVLGKTENNVDIKFYMFGASAVPRIYSIDGGTGTKSNEFTGKNGTVMDFATANATRFLKLPGTFDFDNATVADIQSIVPSLITSNNINPAAAGDVIAFKTGPTSTAGANKVGIMKIIKIENTSALVKDQGTFTISVKFLKN</sequence>
<evidence type="ECO:0008006" key="3">
    <source>
        <dbReference type="Google" id="ProtNLM"/>
    </source>
</evidence>
<name>A0ABW4ICD6_9SPHI</name>
<protein>
    <recommendedName>
        <fullName evidence="3">DUF4270 domain-containing protein</fullName>
    </recommendedName>
</protein>
<accession>A0ABW4ICD6</accession>
<keyword evidence="2" id="KW-1185">Reference proteome</keyword>
<organism evidence="1 2">
    <name type="scientific">Pseudopedobacter beijingensis</name>
    <dbReference type="NCBI Taxonomy" id="1207056"/>
    <lineage>
        <taxon>Bacteria</taxon>
        <taxon>Pseudomonadati</taxon>
        <taxon>Bacteroidota</taxon>
        <taxon>Sphingobacteriia</taxon>
        <taxon>Sphingobacteriales</taxon>
        <taxon>Sphingobacteriaceae</taxon>
        <taxon>Pseudopedobacter</taxon>
    </lineage>
</organism>